<dbReference type="Proteomes" id="UP000016568">
    <property type="component" value="Unassembled WGS sequence"/>
</dbReference>
<comment type="caution">
    <text evidence="16">The sequence shown here is derived from an EMBL/GenBank/DDBJ whole genome shotgun (WGS) entry which is preliminary data.</text>
</comment>
<reference evidence="16 17" key="1">
    <citation type="submission" date="2013-09" db="EMBL/GenBank/DDBJ databases">
        <title>Whole genome shotgun sequence of Novosphingobium tardaugens NBRC 16725.</title>
        <authorList>
            <person name="Isaki S."/>
            <person name="Hosoyama A."/>
            <person name="Tsuchikane K."/>
            <person name="Katsumata H."/>
            <person name="Ando Y."/>
            <person name="Yamazaki S."/>
            <person name="Fujita N."/>
        </authorList>
    </citation>
    <scope>NUCLEOTIDE SEQUENCE [LARGE SCALE GENOMIC DNA]</scope>
    <source>
        <strain evidence="16 17">NBRC 16725</strain>
    </source>
</reference>
<evidence type="ECO:0000256" key="13">
    <source>
        <dbReference type="SAM" id="SignalP"/>
    </source>
</evidence>
<evidence type="ECO:0000313" key="17">
    <source>
        <dbReference type="Proteomes" id="UP000016568"/>
    </source>
</evidence>
<accession>U2YIB5</accession>
<dbReference type="PROSITE" id="PS52016">
    <property type="entry name" value="TONB_DEPENDENT_REC_3"/>
    <property type="match status" value="1"/>
</dbReference>
<keyword evidence="5 11" id="KW-0812">Transmembrane</keyword>
<keyword evidence="13" id="KW-0732">Signal</keyword>
<dbReference type="RefSeq" id="WP_021688709.1">
    <property type="nucleotide sequence ID" value="NZ_BASZ01000001.1"/>
</dbReference>
<sequence length="719" mass="78516">MTGWVHLSWSALLLAGTSSIGLANAQEAQTAPQAEAAASNNDIVVTAQRRDERLQEVPLAISAFGEAALESGKINDVSDLNAKVPNVSLAPVGAYQFAGTFSIRGLGFADVESTFEPTVGTEIDGVYLSRNVGALLDLYDVESVQVLRGPQGTFFGRNTIGGAISVKTARPDGTFGGKIQGTIGNFGRREVRASVKAPITETLSGKISGLYKDYDGYYHNSDGREGPRDRTRSIRGTLAYENGGFDAALIADYTRIRGSGAPLENASLPKQALALAGYPADDDGKPYHTYIGDPDSVKLNIWGVTLNMNLETPIGKLTSITGYRDTKVHTNTDFDGEQVRFFQVDRNETHYQVSEELRLAGETGRLNYVLGTYFMKQRYEIATRQYGTLFGSPEAGSIAYSSQTAEAFAVFGQLDYEVIDGLTVTAGGRWGHEKKRFSTQPLFFPSSQTFSVSFSDFLPKFGINYKVNPDLMLYALYSEGYRSGGFNGRAANFTVVGPYAPERLKNYEIGFKSQLFDRMLTLNGTLFQMDYSDQQISVQENIGNINQTLVRNAATSRYKGVELETALRLGGFTLSGSLGYLDAAFRNFVANLGDGLGTINRSNLPITFAPKWNFGLTGNWTGDVGIGELSAQATWSHASKQYTTFTPINAYSDLALRPANDKLDASLTLKLENGVHFTLWGKNLTNEKVMTNTFTVGNLMSLRAWNPPREYGIDIGFEF</sequence>
<evidence type="ECO:0000256" key="4">
    <source>
        <dbReference type="ARBA" id="ARBA00022496"/>
    </source>
</evidence>
<comment type="similarity">
    <text evidence="11 12">Belongs to the TonB-dependent receptor family.</text>
</comment>
<name>U2YIB5_9SPHN</name>
<dbReference type="KEGG" id="ntd:EGO55_14265"/>
<evidence type="ECO:0000259" key="14">
    <source>
        <dbReference type="Pfam" id="PF00593"/>
    </source>
</evidence>
<keyword evidence="16" id="KW-0675">Receptor</keyword>
<dbReference type="EMBL" id="BASZ01000001">
    <property type="protein sequence ID" value="GAD47802.1"/>
    <property type="molecule type" value="Genomic_DNA"/>
</dbReference>
<feature type="domain" description="TonB-dependent receptor-like beta-barrel" evidence="14">
    <location>
        <begin position="253"/>
        <end position="684"/>
    </location>
</feature>
<comment type="subcellular location">
    <subcellularLocation>
        <location evidence="1 11">Cell outer membrane</location>
        <topology evidence="1 11">Multi-pass membrane protein</topology>
    </subcellularLocation>
</comment>
<organism evidence="16 17">
    <name type="scientific">Caenibius tardaugens NBRC 16725</name>
    <dbReference type="NCBI Taxonomy" id="1219035"/>
    <lineage>
        <taxon>Bacteria</taxon>
        <taxon>Pseudomonadati</taxon>
        <taxon>Pseudomonadota</taxon>
        <taxon>Alphaproteobacteria</taxon>
        <taxon>Sphingomonadales</taxon>
        <taxon>Erythrobacteraceae</taxon>
        <taxon>Caenibius</taxon>
    </lineage>
</organism>
<keyword evidence="10 11" id="KW-0998">Cell outer membrane</keyword>
<feature type="chain" id="PRO_5030177696" evidence="13">
    <location>
        <begin position="26"/>
        <end position="719"/>
    </location>
</feature>
<dbReference type="OrthoDB" id="7208812at2"/>
<feature type="domain" description="TonB-dependent receptor plug" evidence="15">
    <location>
        <begin position="54"/>
        <end position="163"/>
    </location>
</feature>
<dbReference type="eggNOG" id="COG4771">
    <property type="taxonomic scope" value="Bacteria"/>
</dbReference>
<dbReference type="CDD" id="cd01347">
    <property type="entry name" value="ligand_gated_channel"/>
    <property type="match status" value="1"/>
</dbReference>
<dbReference type="GO" id="GO:0009279">
    <property type="term" value="C:cell outer membrane"/>
    <property type="evidence" value="ECO:0007669"/>
    <property type="project" value="UniProtKB-SubCell"/>
</dbReference>
<keyword evidence="7" id="KW-0406">Ion transport</keyword>
<gene>
    <name evidence="16" type="ORF">NT2_01_05760</name>
</gene>
<evidence type="ECO:0000256" key="1">
    <source>
        <dbReference type="ARBA" id="ARBA00004571"/>
    </source>
</evidence>
<evidence type="ECO:0000256" key="11">
    <source>
        <dbReference type="PROSITE-ProRule" id="PRU01360"/>
    </source>
</evidence>
<keyword evidence="9 11" id="KW-0472">Membrane</keyword>
<dbReference type="GO" id="GO:0006826">
    <property type="term" value="P:iron ion transport"/>
    <property type="evidence" value="ECO:0007669"/>
    <property type="project" value="UniProtKB-KW"/>
</dbReference>
<evidence type="ECO:0000256" key="9">
    <source>
        <dbReference type="ARBA" id="ARBA00023136"/>
    </source>
</evidence>
<keyword evidence="6" id="KW-0408">Iron</keyword>
<evidence type="ECO:0000256" key="6">
    <source>
        <dbReference type="ARBA" id="ARBA00023004"/>
    </source>
</evidence>
<evidence type="ECO:0000256" key="7">
    <source>
        <dbReference type="ARBA" id="ARBA00023065"/>
    </source>
</evidence>
<proteinExistence type="inferred from homology"/>
<evidence type="ECO:0000256" key="8">
    <source>
        <dbReference type="ARBA" id="ARBA00023077"/>
    </source>
</evidence>
<dbReference type="Pfam" id="PF07715">
    <property type="entry name" value="Plug"/>
    <property type="match status" value="1"/>
</dbReference>
<evidence type="ECO:0000256" key="12">
    <source>
        <dbReference type="RuleBase" id="RU003357"/>
    </source>
</evidence>
<evidence type="ECO:0000256" key="10">
    <source>
        <dbReference type="ARBA" id="ARBA00023237"/>
    </source>
</evidence>
<keyword evidence="3 11" id="KW-1134">Transmembrane beta strand</keyword>
<keyword evidence="8 12" id="KW-0798">TonB box</keyword>
<dbReference type="SUPFAM" id="SSF56935">
    <property type="entry name" value="Porins"/>
    <property type="match status" value="1"/>
</dbReference>
<dbReference type="AlphaFoldDB" id="U2YIB5"/>
<dbReference type="InterPro" id="IPR012910">
    <property type="entry name" value="Plug_dom"/>
</dbReference>
<dbReference type="PANTHER" id="PTHR32552">
    <property type="entry name" value="FERRICHROME IRON RECEPTOR-RELATED"/>
    <property type="match status" value="1"/>
</dbReference>
<dbReference type="InterPro" id="IPR036942">
    <property type="entry name" value="Beta-barrel_TonB_sf"/>
</dbReference>
<dbReference type="PANTHER" id="PTHR32552:SF81">
    <property type="entry name" value="TONB-DEPENDENT OUTER MEMBRANE RECEPTOR"/>
    <property type="match status" value="1"/>
</dbReference>
<evidence type="ECO:0000256" key="3">
    <source>
        <dbReference type="ARBA" id="ARBA00022452"/>
    </source>
</evidence>
<protein>
    <submittedName>
        <fullName evidence="16">Putative TonB-dependent receptor</fullName>
    </submittedName>
</protein>
<evidence type="ECO:0000256" key="5">
    <source>
        <dbReference type="ARBA" id="ARBA00022692"/>
    </source>
</evidence>
<evidence type="ECO:0000256" key="2">
    <source>
        <dbReference type="ARBA" id="ARBA00022448"/>
    </source>
</evidence>
<dbReference type="InterPro" id="IPR000531">
    <property type="entry name" value="Beta-barrel_TonB"/>
</dbReference>
<keyword evidence="4" id="KW-0410">Iron transport</keyword>
<dbReference type="InterPro" id="IPR039426">
    <property type="entry name" value="TonB-dep_rcpt-like"/>
</dbReference>
<evidence type="ECO:0000313" key="16">
    <source>
        <dbReference type="EMBL" id="GAD47802.1"/>
    </source>
</evidence>
<evidence type="ECO:0000259" key="15">
    <source>
        <dbReference type="Pfam" id="PF07715"/>
    </source>
</evidence>
<dbReference type="Gene3D" id="2.40.170.20">
    <property type="entry name" value="TonB-dependent receptor, beta-barrel domain"/>
    <property type="match status" value="1"/>
</dbReference>
<keyword evidence="17" id="KW-1185">Reference proteome</keyword>
<dbReference type="Pfam" id="PF00593">
    <property type="entry name" value="TonB_dep_Rec_b-barrel"/>
    <property type="match status" value="1"/>
</dbReference>
<keyword evidence="2 11" id="KW-0813">Transport</keyword>
<feature type="signal peptide" evidence="13">
    <location>
        <begin position="1"/>
        <end position="25"/>
    </location>
</feature>